<dbReference type="EMBL" id="RXHU01000034">
    <property type="protein sequence ID" value="RTE09201.1"/>
    <property type="molecule type" value="Genomic_DNA"/>
</dbReference>
<name>A0A3S0A473_9BACL</name>
<dbReference type="RefSeq" id="WP_126141565.1">
    <property type="nucleotide sequence ID" value="NZ_RXHU01000034.1"/>
</dbReference>
<dbReference type="InterPro" id="IPR013022">
    <property type="entry name" value="Xyl_isomerase-like_TIM-brl"/>
</dbReference>
<protein>
    <submittedName>
        <fullName evidence="2">Xylose isomerase</fullName>
    </submittedName>
</protein>
<dbReference type="Proteomes" id="UP000276128">
    <property type="component" value="Unassembled WGS sequence"/>
</dbReference>
<reference evidence="2 3" key="1">
    <citation type="submission" date="2018-12" db="EMBL/GenBank/DDBJ databases">
        <title>Bacillus ochoae sp. nov., Paenibacillus whitsoniae sp. nov., Paenibacillus spiritus sp. nov. Isolated from the Mars Exploration Rover during spacecraft assembly.</title>
        <authorList>
            <person name="Seuylemezian A."/>
            <person name="Vaishampayan P."/>
        </authorList>
    </citation>
    <scope>NUCLEOTIDE SEQUENCE [LARGE SCALE GENOMIC DNA]</scope>
    <source>
        <strain evidence="2 3">MER 54</strain>
    </source>
</reference>
<evidence type="ECO:0000313" key="2">
    <source>
        <dbReference type="EMBL" id="RTE09201.1"/>
    </source>
</evidence>
<keyword evidence="2" id="KW-0413">Isomerase</keyword>
<proteinExistence type="predicted"/>
<sequence>MKLQVFKSLWEWDGNWQGKLEMIAEAGYNGVEYTPPVQAKEDATFRRALTSHQLEYIAQVVTRGPDHFTSFREQVLRVAELGPVLINAHSAADRMTLEQQLEFFSAALRLEEEVGVPIAHETHRGRAFFTPWQTAAVLRSLPELKLGADFSHWCASCESMPSLHDEDVILSMQRAIHIHGRVGYPEGPQVADPRAPEYAEHVNTFIALWLTICQNRFTAGAKSMTFTPEFGPPPYLQVQPFTQQPVTDLWEVNTWMFHTFQKHYQDWMSSKNNENHT</sequence>
<evidence type="ECO:0000313" key="3">
    <source>
        <dbReference type="Proteomes" id="UP000276128"/>
    </source>
</evidence>
<dbReference type="SUPFAM" id="SSF51658">
    <property type="entry name" value="Xylose isomerase-like"/>
    <property type="match status" value="1"/>
</dbReference>
<gene>
    <name evidence="2" type="ORF">EJQ19_12515</name>
</gene>
<organism evidence="2 3">
    <name type="scientific">Paenibacillus whitsoniae</name>
    <dbReference type="NCBI Taxonomy" id="2496558"/>
    <lineage>
        <taxon>Bacteria</taxon>
        <taxon>Bacillati</taxon>
        <taxon>Bacillota</taxon>
        <taxon>Bacilli</taxon>
        <taxon>Bacillales</taxon>
        <taxon>Paenibacillaceae</taxon>
        <taxon>Paenibacillus</taxon>
    </lineage>
</organism>
<dbReference type="InterPro" id="IPR036237">
    <property type="entry name" value="Xyl_isomerase-like_sf"/>
</dbReference>
<feature type="domain" description="Xylose isomerase-like TIM barrel" evidence="1">
    <location>
        <begin position="21"/>
        <end position="179"/>
    </location>
</feature>
<accession>A0A3S0A473</accession>
<dbReference type="OrthoDB" id="2555274at2"/>
<comment type="caution">
    <text evidence="2">The sequence shown here is derived from an EMBL/GenBank/DDBJ whole genome shotgun (WGS) entry which is preliminary data.</text>
</comment>
<dbReference type="Gene3D" id="3.20.20.150">
    <property type="entry name" value="Divalent-metal-dependent TIM barrel enzymes"/>
    <property type="match status" value="1"/>
</dbReference>
<dbReference type="AlphaFoldDB" id="A0A3S0A473"/>
<keyword evidence="3" id="KW-1185">Reference proteome</keyword>
<dbReference type="GO" id="GO:0016853">
    <property type="term" value="F:isomerase activity"/>
    <property type="evidence" value="ECO:0007669"/>
    <property type="project" value="UniProtKB-KW"/>
</dbReference>
<dbReference type="Pfam" id="PF01261">
    <property type="entry name" value="AP_endonuc_2"/>
    <property type="match status" value="1"/>
</dbReference>
<evidence type="ECO:0000259" key="1">
    <source>
        <dbReference type="Pfam" id="PF01261"/>
    </source>
</evidence>